<feature type="region of interest" description="Disordered" evidence="1">
    <location>
        <begin position="1"/>
        <end position="74"/>
    </location>
</feature>
<dbReference type="Proteomes" id="UP001596189">
    <property type="component" value="Unassembled WGS sequence"/>
</dbReference>
<sequence length="193" mass="20717">MSGMPAERDQSSGDAGRDADLDAAFAQIVAGWDEDTPVGEIPPWPASEDASRHDEKLDESAEGGGAEDPPNPQSMEQIRYVRDHGLPTPDDDPQPVEPSPLTGPRDWELATEHEGHFVPPDPPFTAKLDTFGQLAWAGVVLGPAFLLFAGLFWRDVGHLWLAIAAVAFVGGFVTLVLRLPQTRDDDGDDGAVV</sequence>
<evidence type="ECO:0000256" key="2">
    <source>
        <dbReference type="SAM" id="Phobius"/>
    </source>
</evidence>
<dbReference type="EMBL" id="JBHSRD010000002">
    <property type="protein sequence ID" value="MFC6006344.1"/>
    <property type="molecule type" value="Genomic_DNA"/>
</dbReference>
<gene>
    <name evidence="3" type="ORF">ACFQDO_04300</name>
</gene>
<comment type="caution">
    <text evidence="3">The sequence shown here is derived from an EMBL/GenBank/DDBJ whole genome shotgun (WGS) entry which is preliminary data.</text>
</comment>
<feature type="transmembrane region" description="Helical" evidence="2">
    <location>
        <begin position="134"/>
        <end position="153"/>
    </location>
</feature>
<proteinExistence type="predicted"/>
<evidence type="ECO:0000313" key="4">
    <source>
        <dbReference type="Proteomes" id="UP001596189"/>
    </source>
</evidence>
<name>A0ABW1JAN8_9ACTN</name>
<evidence type="ECO:0000256" key="1">
    <source>
        <dbReference type="SAM" id="MobiDB-lite"/>
    </source>
</evidence>
<feature type="compositionally biased region" description="Basic and acidic residues" evidence="1">
    <location>
        <begin position="1"/>
        <end position="20"/>
    </location>
</feature>
<keyword evidence="2" id="KW-0812">Transmembrane</keyword>
<organism evidence="3 4">
    <name type="scientific">Angustibacter luteus</name>
    <dbReference type="NCBI Taxonomy" id="658456"/>
    <lineage>
        <taxon>Bacteria</taxon>
        <taxon>Bacillati</taxon>
        <taxon>Actinomycetota</taxon>
        <taxon>Actinomycetes</taxon>
        <taxon>Kineosporiales</taxon>
        <taxon>Kineosporiaceae</taxon>
    </lineage>
</organism>
<keyword evidence="2" id="KW-1133">Transmembrane helix</keyword>
<protein>
    <submittedName>
        <fullName evidence="3">Uncharacterized protein</fullName>
    </submittedName>
</protein>
<keyword evidence="4" id="KW-1185">Reference proteome</keyword>
<feature type="compositionally biased region" description="Basic and acidic residues" evidence="1">
    <location>
        <begin position="49"/>
        <end position="59"/>
    </location>
</feature>
<feature type="transmembrane region" description="Helical" evidence="2">
    <location>
        <begin position="159"/>
        <end position="177"/>
    </location>
</feature>
<reference evidence="4" key="1">
    <citation type="journal article" date="2019" name="Int. J. Syst. Evol. Microbiol.">
        <title>The Global Catalogue of Microorganisms (GCM) 10K type strain sequencing project: providing services to taxonomists for standard genome sequencing and annotation.</title>
        <authorList>
            <consortium name="The Broad Institute Genomics Platform"/>
            <consortium name="The Broad Institute Genome Sequencing Center for Infectious Disease"/>
            <person name="Wu L."/>
            <person name="Ma J."/>
        </authorList>
    </citation>
    <scope>NUCLEOTIDE SEQUENCE [LARGE SCALE GENOMIC DNA]</scope>
    <source>
        <strain evidence="4">KACC 14249</strain>
    </source>
</reference>
<evidence type="ECO:0000313" key="3">
    <source>
        <dbReference type="EMBL" id="MFC6006344.1"/>
    </source>
</evidence>
<accession>A0ABW1JAN8</accession>
<dbReference type="RefSeq" id="WP_345717184.1">
    <property type="nucleotide sequence ID" value="NZ_BAABFP010000005.1"/>
</dbReference>
<keyword evidence="2" id="KW-0472">Membrane</keyword>